<dbReference type="InterPro" id="IPR052164">
    <property type="entry name" value="Anthracycline_SecMetBiosynth"/>
</dbReference>
<reference evidence="2 3" key="1">
    <citation type="submission" date="2020-01" db="EMBL/GenBank/DDBJ databases">
        <title>Kibdelosporangium persica a novel Actinomycetes from a hot desert in Iran.</title>
        <authorList>
            <person name="Safaei N."/>
            <person name="Zaburannyi N."/>
            <person name="Mueller R."/>
            <person name="Wink J."/>
        </authorList>
    </citation>
    <scope>NUCLEOTIDE SEQUENCE [LARGE SCALE GENOMIC DNA]</scope>
    <source>
        <strain evidence="2 3">4NS15</strain>
    </source>
</reference>
<name>A0ABX2EVV5_9PSEU</name>
<feature type="domain" description="VOC" evidence="1">
    <location>
        <begin position="4"/>
        <end position="125"/>
    </location>
</feature>
<comment type="caution">
    <text evidence="2">The sequence shown here is derived from an EMBL/GenBank/DDBJ whole genome shotgun (WGS) entry which is preliminary data.</text>
</comment>
<dbReference type="SUPFAM" id="SSF54593">
    <property type="entry name" value="Glyoxalase/Bleomycin resistance protein/Dihydroxybiphenyl dioxygenase"/>
    <property type="match status" value="1"/>
</dbReference>
<evidence type="ECO:0000259" key="1">
    <source>
        <dbReference type="PROSITE" id="PS51819"/>
    </source>
</evidence>
<dbReference type="Pfam" id="PF00903">
    <property type="entry name" value="Glyoxalase"/>
    <property type="match status" value="1"/>
</dbReference>
<gene>
    <name evidence="2" type="ORF">GC106_1120</name>
</gene>
<dbReference type="PROSITE" id="PS51819">
    <property type="entry name" value="VOC"/>
    <property type="match status" value="1"/>
</dbReference>
<dbReference type="InterPro" id="IPR004360">
    <property type="entry name" value="Glyas_Fos-R_dOase_dom"/>
</dbReference>
<organism evidence="2 3">
    <name type="scientific">Kibdelosporangium persicum</name>
    <dbReference type="NCBI Taxonomy" id="2698649"/>
    <lineage>
        <taxon>Bacteria</taxon>
        <taxon>Bacillati</taxon>
        <taxon>Actinomycetota</taxon>
        <taxon>Actinomycetes</taxon>
        <taxon>Pseudonocardiales</taxon>
        <taxon>Pseudonocardiaceae</taxon>
        <taxon>Kibdelosporangium</taxon>
    </lineage>
</organism>
<keyword evidence="3" id="KW-1185">Reference proteome</keyword>
<evidence type="ECO:0000313" key="3">
    <source>
        <dbReference type="Proteomes" id="UP000763557"/>
    </source>
</evidence>
<protein>
    <submittedName>
        <fullName evidence="2">Glyoxalase/bleomycin resistance protein/dioxygenase</fullName>
    </submittedName>
</protein>
<dbReference type="EMBL" id="JAAATY010000001">
    <property type="protein sequence ID" value="NRN62911.1"/>
    <property type="molecule type" value="Genomic_DNA"/>
</dbReference>
<dbReference type="InterPro" id="IPR037523">
    <property type="entry name" value="VOC_core"/>
</dbReference>
<dbReference type="InterPro" id="IPR029068">
    <property type="entry name" value="Glyas_Bleomycin-R_OHBP_Dase"/>
</dbReference>
<proteinExistence type="predicted"/>
<dbReference type="Proteomes" id="UP000763557">
    <property type="component" value="Unassembled WGS sequence"/>
</dbReference>
<accession>A0ABX2EVV5</accession>
<sequence length="134" mass="15107">MLRGFTTITYWADDMDAARRWYTELLGVEPYFVRPVEGPPAYVEFRIGDSQDELGLKDRRYAPAEAAHGPGGAVMYWHVDDIEATFQKLLSLGAKEYQPITPRGEGFVTASVVDPFGNVLGIMHNPHYLEMLAR</sequence>
<dbReference type="PANTHER" id="PTHR33993">
    <property type="entry name" value="GLYOXALASE-RELATED"/>
    <property type="match status" value="1"/>
</dbReference>
<dbReference type="RefSeq" id="WP_173123191.1">
    <property type="nucleotide sequence ID" value="NZ_CBCSGW010000022.1"/>
</dbReference>
<evidence type="ECO:0000313" key="2">
    <source>
        <dbReference type="EMBL" id="NRN62911.1"/>
    </source>
</evidence>
<dbReference type="Gene3D" id="3.10.180.10">
    <property type="entry name" value="2,3-Dihydroxybiphenyl 1,2-Dioxygenase, domain 1"/>
    <property type="match status" value="1"/>
</dbReference>